<gene>
    <name evidence="6" type="ORF">JCGZ_26009</name>
</gene>
<dbReference type="InterPro" id="IPR005828">
    <property type="entry name" value="MFS_sugar_transport-like"/>
</dbReference>
<dbReference type="AlphaFoldDB" id="A0A067JHA0"/>
<dbReference type="OrthoDB" id="433512at2759"/>
<comment type="subcellular location">
    <subcellularLocation>
        <location evidence="1">Membrane</location>
        <topology evidence="1">Multi-pass membrane protein</topology>
    </subcellularLocation>
</comment>
<keyword evidence="4 5" id="KW-0472">Membrane</keyword>
<dbReference type="GO" id="GO:0022857">
    <property type="term" value="F:transmembrane transporter activity"/>
    <property type="evidence" value="ECO:0007669"/>
    <property type="project" value="InterPro"/>
</dbReference>
<feature type="transmembrane region" description="Helical" evidence="5">
    <location>
        <begin position="81"/>
        <end position="101"/>
    </location>
</feature>
<dbReference type="Gene3D" id="1.20.1250.20">
    <property type="entry name" value="MFS general substrate transporter like domains"/>
    <property type="match status" value="1"/>
</dbReference>
<evidence type="ECO:0000256" key="5">
    <source>
        <dbReference type="SAM" id="Phobius"/>
    </source>
</evidence>
<feature type="transmembrane region" description="Helical" evidence="5">
    <location>
        <begin position="144"/>
        <end position="162"/>
    </location>
</feature>
<reference evidence="6 7" key="1">
    <citation type="journal article" date="2014" name="PLoS ONE">
        <title>Global Analysis of Gene Expression Profiles in Physic Nut (Jatropha curcas L.) Seedlings Exposed to Salt Stress.</title>
        <authorList>
            <person name="Zhang L."/>
            <person name="Zhang C."/>
            <person name="Wu P."/>
            <person name="Chen Y."/>
            <person name="Li M."/>
            <person name="Jiang H."/>
            <person name="Wu G."/>
        </authorList>
    </citation>
    <scope>NUCLEOTIDE SEQUENCE [LARGE SCALE GENOMIC DNA]</scope>
    <source>
        <strain evidence="7">cv. GZQX0401</strain>
        <tissue evidence="6">Young leaves</tissue>
    </source>
</reference>
<evidence type="ECO:0000313" key="6">
    <source>
        <dbReference type="EMBL" id="KDP22178.1"/>
    </source>
</evidence>
<proteinExistence type="predicted"/>
<evidence type="ECO:0000256" key="1">
    <source>
        <dbReference type="ARBA" id="ARBA00004141"/>
    </source>
</evidence>
<keyword evidence="3 5" id="KW-1133">Transmembrane helix</keyword>
<dbReference type="SUPFAM" id="SSF103473">
    <property type="entry name" value="MFS general substrate transporter"/>
    <property type="match status" value="1"/>
</dbReference>
<dbReference type="Proteomes" id="UP000027138">
    <property type="component" value="Unassembled WGS sequence"/>
</dbReference>
<dbReference type="GO" id="GO:0016020">
    <property type="term" value="C:membrane"/>
    <property type="evidence" value="ECO:0007669"/>
    <property type="project" value="UniProtKB-SubCell"/>
</dbReference>
<dbReference type="Pfam" id="PF00083">
    <property type="entry name" value="Sugar_tr"/>
    <property type="match status" value="1"/>
</dbReference>
<evidence type="ECO:0000256" key="2">
    <source>
        <dbReference type="ARBA" id="ARBA00022692"/>
    </source>
</evidence>
<feature type="transmembrane region" description="Helical" evidence="5">
    <location>
        <begin position="182"/>
        <end position="204"/>
    </location>
</feature>
<evidence type="ECO:0000256" key="4">
    <source>
        <dbReference type="ARBA" id="ARBA00023136"/>
    </source>
</evidence>
<evidence type="ECO:0008006" key="8">
    <source>
        <dbReference type="Google" id="ProtNLM"/>
    </source>
</evidence>
<accession>A0A067JHA0</accession>
<name>A0A067JHA0_JATCU</name>
<feature type="transmembrane region" description="Helical" evidence="5">
    <location>
        <begin position="113"/>
        <end position="132"/>
    </location>
</feature>
<sequence length="210" mass="23851">MTGAFPAALTFYWRMRMPETGRHTALVQGNAKQAAMDMGRVLDMKIEEEQDKVMQFKAANDYPLLSNEFDKRRGLHLIEEVYETSRAMFIVALIGAFPGYWFRVGLIEDIGRFTVQLLAFFMMSGCMLVMGIEYEYLKEHNKWLFKLLYGLTFFSANFGPNSTTFVFPAELFPTRMTSTRHALGAAAGKAGAMIGAFVVQSYTLDGKRRK</sequence>
<dbReference type="PANTHER" id="PTHR24064">
    <property type="entry name" value="SOLUTE CARRIER FAMILY 22 MEMBER"/>
    <property type="match status" value="1"/>
</dbReference>
<dbReference type="EMBL" id="KK915447">
    <property type="protein sequence ID" value="KDP22178.1"/>
    <property type="molecule type" value="Genomic_DNA"/>
</dbReference>
<organism evidence="6 7">
    <name type="scientific">Jatropha curcas</name>
    <name type="common">Barbados nut</name>
    <dbReference type="NCBI Taxonomy" id="180498"/>
    <lineage>
        <taxon>Eukaryota</taxon>
        <taxon>Viridiplantae</taxon>
        <taxon>Streptophyta</taxon>
        <taxon>Embryophyta</taxon>
        <taxon>Tracheophyta</taxon>
        <taxon>Spermatophyta</taxon>
        <taxon>Magnoliopsida</taxon>
        <taxon>eudicotyledons</taxon>
        <taxon>Gunneridae</taxon>
        <taxon>Pentapetalae</taxon>
        <taxon>rosids</taxon>
        <taxon>fabids</taxon>
        <taxon>Malpighiales</taxon>
        <taxon>Euphorbiaceae</taxon>
        <taxon>Crotonoideae</taxon>
        <taxon>Jatropheae</taxon>
        <taxon>Jatropha</taxon>
    </lineage>
</organism>
<keyword evidence="7" id="KW-1185">Reference proteome</keyword>
<evidence type="ECO:0000256" key="3">
    <source>
        <dbReference type="ARBA" id="ARBA00022989"/>
    </source>
</evidence>
<dbReference type="InterPro" id="IPR036259">
    <property type="entry name" value="MFS_trans_sf"/>
</dbReference>
<protein>
    <recommendedName>
        <fullName evidence="8">Major facilitator superfamily (MFS) profile domain-containing protein</fullName>
    </recommendedName>
</protein>
<keyword evidence="2 5" id="KW-0812">Transmembrane</keyword>
<evidence type="ECO:0000313" key="7">
    <source>
        <dbReference type="Proteomes" id="UP000027138"/>
    </source>
</evidence>